<dbReference type="SUPFAM" id="SSF52540">
    <property type="entry name" value="P-loop containing nucleoside triphosphate hydrolases"/>
    <property type="match status" value="1"/>
</dbReference>
<feature type="signal peptide" evidence="1">
    <location>
        <begin position="1"/>
        <end position="17"/>
    </location>
</feature>
<dbReference type="Proteomes" id="UP000601435">
    <property type="component" value="Unassembled WGS sequence"/>
</dbReference>
<dbReference type="PANTHER" id="PTHR13748:SF62">
    <property type="entry name" value="COBW DOMAIN-CONTAINING PROTEIN"/>
    <property type="match status" value="1"/>
</dbReference>
<dbReference type="EMBL" id="CAJNJA010040594">
    <property type="protein sequence ID" value="CAE7767447.1"/>
    <property type="molecule type" value="Genomic_DNA"/>
</dbReference>
<dbReference type="Pfam" id="PF02492">
    <property type="entry name" value="cobW"/>
    <property type="match status" value="1"/>
</dbReference>
<dbReference type="AlphaFoldDB" id="A0A812Y519"/>
<dbReference type="InterPro" id="IPR003495">
    <property type="entry name" value="CobW/HypB/UreG_nucleotide-bd"/>
</dbReference>
<evidence type="ECO:0000256" key="1">
    <source>
        <dbReference type="SAM" id="SignalP"/>
    </source>
</evidence>
<feature type="domain" description="CobW/HypB/UreG nucleotide-binding" evidence="2">
    <location>
        <begin position="100"/>
        <end position="204"/>
    </location>
</feature>
<proteinExistence type="predicted"/>
<evidence type="ECO:0000313" key="4">
    <source>
        <dbReference type="Proteomes" id="UP000601435"/>
    </source>
</evidence>
<sequence length="214" mass="23379">MFVACLRAFISVLRVLAKHEAQPPEAQTLRFGVGDRVECNIDGFQTGTVVKLNYHDPGWPEERTVPYQVRLDSGVTIFATKDCDECIREAEGILARGKIPVTVLTGFLGAGKTTLLNYILRTQHGKKYAVIENEFGDAAIDEMLLDQGVGVQSTVESVTVLDNGCLCCTLRDDLVAAIRNIISTLEERLASDPDAMIDGIIIELCALGHLPCTR</sequence>
<dbReference type="OrthoDB" id="258627at2759"/>
<dbReference type="InterPro" id="IPR027417">
    <property type="entry name" value="P-loop_NTPase"/>
</dbReference>
<comment type="caution">
    <text evidence="3">The sequence shown here is derived from an EMBL/GenBank/DDBJ whole genome shotgun (WGS) entry which is preliminary data.</text>
</comment>
<evidence type="ECO:0000313" key="3">
    <source>
        <dbReference type="EMBL" id="CAE7767447.1"/>
    </source>
</evidence>
<accession>A0A812Y519</accession>
<reference evidence="3" key="1">
    <citation type="submission" date="2021-02" db="EMBL/GenBank/DDBJ databases">
        <authorList>
            <person name="Dougan E. K."/>
            <person name="Rhodes N."/>
            <person name="Thang M."/>
            <person name="Chan C."/>
        </authorList>
    </citation>
    <scope>NUCLEOTIDE SEQUENCE</scope>
</reference>
<organism evidence="3 4">
    <name type="scientific">Symbiodinium necroappetens</name>
    <dbReference type="NCBI Taxonomy" id="1628268"/>
    <lineage>
        <taxon>Eukaryota</taxon>
        <taxon>Sar</taxon>
        <taxon>Alveolata</taxon>
        <taxon>Dinophyceae</taxon>
        <taxon>Suessiales</taxon>
        <taxon>Symbiodiniaceae</taxon>
        <taxon>Symbiodinium</taxon>
    </lineage>
</organism>
<dbReference type="InterPro" id="IPR051316">
    <property type="entry name" value="Zinc-reg_GTPase_activator"/>
</dbReference>
<gene>
    <name evidence="3" type="primary">yciC</name>
    <name evidence="3" type="ORF">SNEC2469_LOCUS22398</name>
</gene>
<keyword evidence="4" id="KW-1185">Reference proteome</keyword>
<dbReference type="PANTHER" id="PTHR13748">
    <property type="entry name" value="COBW-RELATED"/>
    <property type="match status" value="1"/>
</dbReference>
<dbReference type="GO" id="GO:0005737">
    <property type="term" value="C:cytoplasm"/>
    <property type="evidence" value="ECO:0007669"/>
    <property type="project" value="TreeGrafter"/>
</dbReference>
<feature type="chain" id="PRO_5032764441" evidence="1">
    <location>
        <begin position="18"/>
        <end position="214"/>
    </location>
</feature>
<keyword evidence="1" id="KW-0732">Signal</keyword>
<name>A0A812Y519_9DINO</name>
<evidence type="ECO:0000259" key="2">
    <source>
        <dbReference type="Pfam" id="PF02492"/>
    </source>
</evidence>
<protein>
    <submittedName>
        <fullName evidence="3">YciC protein</fullName>
    </submittedName>
</protein>
<dbReference type="Gene3D" id="3.40.50.300">
    <property type="entry name" value="P-loop containing nucleotide triphosphate hydrolases"/>
    <property type="match status" value="1"/>
</dbReference>